<feature type="region of interest" description="Disordered" evidence="1">
    <location>
        <begin position="33"/>
        <end position="90"/>
    </location>
</feature>
<feature type="transmembrane region" description="Helical" evidence="2">
    <location>
        <begin position="533"/>
        <end position="553"/>
    </location>
</feature>
<organism evidence="3 4">
    <name type="scientific">Oceanobacillus halophilus</name>
    <dbReference type="NCBI Taxonomy" id="930130"/>
    <lineage>
        <taxon>Bacteria</taxon>
        <taxon>Bacillati</taxon>
        <taxon>Bacillota</taxon>
        <taxon>Bacilli</taxon>
        <taxon>Bacillales</taxon>
        <taxon>Bacillaceae</taxon>
        <taxon>Oceanobacillus</taxon>
    </lineage>
</organism>
<reference evidence="3 4" key="1">
    <citation type="journal article" date="2016" name="Int. J. Syst. Evol. Microbiol.">
        <title>Oceanobacillus halophilus sp. nov., a novel moderately halophilic bacterium from a hypersaline lake.</title>
        <authorList>
            <person name="Amoozegar M.A."/>
            <person name="Bagheri M."/>
            <person name="Makhdoumi A."/>
            <person name="Nikou M.M."/>
            <person name="Fazeli S.A.S."/>
            <person name="Schumann P."/>
            <person name="Sproer C."/>
            <person name="Sanchez-Porro C."/>
            <person name="Ventosa A."/>
        </authorList>
    </citation>
    <scope>NUCLEOTIDE SEQUENCE [LARGE SCALE GENOMIC DNA]</scope>
    <source>
        <strain evidence="3 4">DSM 23996</strain>
    </source>
</reference>
<evidence type="ECO:0000256" key="2">
    <source>
        <dbReference type="SAM" id="Phobius"/>
    </source>
</evidence>
<feature type="region of interest" description="Disordered" evidence="1">
    <location>
        <begin position="464"/>
        <end position="522"/>
    </location>
</feature>
<evidence type="ECO:0000313" key="4">
    <source>
        <dbReference type="Proteomes" id="UP000269301"/>
    </source>
</evidence>
<protein>
    <recommendedName>
        <fullName evidence="5">LPXTG cell wall anchor domain-containing protein</fullName>
    </recommendedName>
</protein>
<keyword evidence="4" id="KW-1185">Reference proteome</keyword>
<evidence type="ECO:0008006" key="5">
    <source>
        <dbReference type="Google" id="ProtNLM"/>
    </source>
</evidence>
<name>A0A494ZT56_9BACI</name>
<feature type="compositionally biased region" description="Basic and acidic residues" evidence="1">
    <location>
        <begin position="38"/>
        <end position="60"/>
    </location>
</feature>
<sequence length="558" mass="62752">MKDFNYSFISGLTAFLLIIAPFGIFMTVAEGSDEESVREDVYDDPVREEVYGPDSVREDVYGPGPEEEKDEDGTEPEEDSVPEDVDSAVISDGEESVTGDVYYDYSFNEGNIEPYINNGNIVVNNMHTALFPANLLLSRDMSSNLVFHQSNAQFTVHLNGMEGFLVNGHDIQFYLRVFSSDFMENSLTPLYLFDILDKTNGKYLDQSSGPITITFQINPNDVENWDNIVLRYLDMDEEWVNYPSQNLTFNKQTGEVNAVVSYLGAFVLSEITEEPNDSSEKDTDTDDPSVVDDVYTIWDPGVIDGLTDKNGNIHINNASGLILFSDVLKVLDNDRYIMLRKDGVLLSIPINALKEIANGQLTQLEMIDYTNGYPDALSKVFHFNLLLNLEEYEKDFPYPFEITFTVDPDQVKSWDDLVLRQIDANGKITDSKKQILHIDRETGKIVVEVYHFSTFGIFEIEGSGDPETKASAESDKKTTTNDEKTDAKSDSESDSKSDSKTKSKETEDKTDKSSTSKNISQFGEKLPDTATNMFTFIGIGLILLLTGFLLWIWTRKSA</sequence>
<accession>A0A494ZT56</accession>
<dbReference type="AlphaFoldDB" id="A0A494ZT56"/>
<gene>
    <name evidence="3" type="ORF">D8M06_17965</name>
</gene>
<dbReference type="EMBL" id="RBZP01000025">
    <property type="protein sequence ID" value="RKQ29266.1"/>
    <property type="molecule type" value="Genomic_DNA"/>
</dbReference>
<dbReference type="RefSeq" id="WP_121205968.1">
    <property type="nucleotide sequence ID" value="NZ_RBZP01000025.1"/>
</dbReference>
<evidence type="ECO:0000313" key="3">
    <source>
        <dbReference type="EMBL" id="RKQ29266.1"/>
    </source>
</evidence>
<feature type="compositionally biased region" description="Acidic residues" evidence="1">
    <location>
        <begin position="65"/>
        <end position="90"/>
    </location>
</feature>
<keyword evidence="2" id="KW-1133">Transmembrane helix</keyword>
<keyword evidence="2" id="KW-0472">Membrane</keyword>
<dbReference type="Proteomes" id="UP000269301">
    <property type="component" value="Unassembled WGS sequence"/>
</dbReference>
<feature type="compositionally biased region" description="Basic and acidic residues" evidence="1">
    <location>
        <begin position="466"/>
        <end position="514"/>
    </location>
</feature>
<keyword evidence="2" id="KW-0812">Transmembrane</keyword>
<proteinExistence type="predicted"/>
<comment type="caution">
    <text evidence="3">The sequence shown here is derived from an EMBL/GenBank/DDBJ whole genome shotgun (WGS) entry which is preliminary data.</text>
</comment>
<dbReference type="OrthoDB" id="9801679at2"/>
<evidence type="ECO:0000256" key="1">
    <source>
        <dbReference type="SAM" id="MobiDB-lite"/>
    </source>
</evidence>